<dbReference type="Proteomes" id="UP000256913">
    <property type="component" value="Unassembled WGS sequence"/>
</dbReference>
<comment type="similarity">
    <text evidence="1">Belongs to the DNA2/NAM7 helicase family.</text>
</comment>
<feature type="compositionally biased region" description="Low complexity" evidence="6">
    <location>
        <begin position="738"/>
        <end position="747"/>
    </location>
</feature>
<dbReference type="InterPro" id="IPR041677">
    <property type="entry name" value="DNA2/NAM7_AAA_11"/>
</dbReference>
<feature type="domain" description="DNA2/NAM7 helicase-like C-terminal" evidence="8">
    <location>
        <begin position="1116"/>
        <end position="1304"/>
    </location>
</feature>
<dbReference type="EMBL" id="QUMQ01000001">
    <property type="protein sequence ID" value="REF94511.1"/>
    <property type="molecule type" value="Genomic_DNA"/>
</dbReference>
<evidence type="ECO:0000259" key="8">
    <source>
        <dbReference type="Pfam" id="PF13087"/>
    </source>
</evidence>
<comment type="caution">
    <text evidence="10">The sequence shown here is derived from an EMBL/GenBank/DDBJ whole genome shotgun (WGS) entry which is preliminary data.</text>
</comment>
<dbReference type="SUPFAM" id="SSF52540">
    <property type="entry name" value="P-loop containing nucleoside triphosphate hydrolases"/>
    <property type="match status" value="2"/>
</dbReference>
<accession>A0A3D9ZB14</accession>
<evidence type="ECO:0000256" key="6">
    <source>
        <dbReference type="SAM" id="MobiDB-lite"/>
    </source>
</evidence>
<evidence type="ECO:0000256" key="5">
    <source>
        <dbReference type="ARBA" id="ARBA00022840"/>
    </source>
</evidence>
<feature type="domain" description="DNA2/NAM7 helicase helicase" evidence="7">
    <location>
        <begin position="338"/>
        <end position="387"/>
    </location>
</feature>
<dbReference type="CDD" id="cd18808">
    <property type="entry name" value="SF1_C_Upf1"/>
    <property type="match status" value="1"/>
</dbReference>
<evidence type="ECO:0000256" key="3">
    <source>
        <dbReference type="ARBA" id="ARBA00022801"/>
    </source>
</evidence>
<evidence type="ECO:0000259" key="9">
    <source>
        <dbReference type="Pfam" id="PF18741"/>
    </source>
</evidence>
<dbReference type="OrthoDB" id="3197455at2"/>
<name>A0A3D9ZB14_9ACTN</name>
<keyword evidence="2" id="KW-0547">Nucleotide-binding</keyword>
<proteinExistence type="inferred from homology"/>
<dbReference type="InterPro" id="IPR049468">
    <property type="entry name" value="Restrct_endonuc-II-like_dom"/>
</dbReference>
<dbReference type="InterPro" id="IPR047187">
    <property type="entry name" value="SF1_C_Upf1"/>
</dbReference>
<keyword evidence="4" id="KW-0347">Helicase</keyword>
<gene>
    <name evidence="10" type="ORF">DFJ67_0449</name>
</gene>
<feature type="region of interest" description="Disordered" evidence="6">
    <location>
        <begin position="738"/>
        <end position="770"/>
    </location>
</feature>
<evidence type="ECO:0000256" key="1">
    <source>
        <dbReference type="ARBA" id="ARBA00007913"/>
    </source>
</evidence>
<dbReference type="GO" id="GO:0005524">
    <property type="term" value="F:ATP binding"/>
    <property type="evidence" value="ECO:0007669"/>
    <property type="project" value="UniProtKB-KW"/>
</dbReference>
<evidence type="ECO:0000256" key="4">
    <source>
        <dbReference type="ARBA" id="ARBA00022806"/>
    </source>
</evidence>
<keyword evidence="5" id="KW-0067">ATP-binding</keyword>
<evidence type="ECO:0000259" key="7">
    <source>
        <dbReference type="Pfam" id="PF13086"/>
    </source>
</evidence>
<keyword evidence="11" id="KW-1185">Reference proteome</keyword>
<sequence length="1449" mass="156734">MEQQDGADTPHEIRERAGALAEYLLAVRALLDKPVRTIPPGDAYWHDDLPIHPAVELGPRQPGAGWLRVGRPGAPEPPSIPTPLLRHLVWDLTAENPPTLQNQDEIRAAEFSRWMEEEWRPWATAHRRTAAVRALHDRLYDLRYRVDVDSARVELVWGHAILDAPVGGEPVRYPLLATPVAIDYDPETSTVTVHPQGPARLQVDALGGLDNRRVGDLLDLAGPGGLVDVDPWDAAERQEFAGRALRRLGYEPLLRFGLDPVADPHVHDTGVLFLRPRQRMVRRFLEAERDRLAAPGDSGVGALAGILAHEPSALRMPDDDPDAWVRTAERLLMPMATNDAQESIAARLAAHRTVAVQGPPGTGKTHTIRNLICHLVAHGKRVLVLAQKEDPLRVLRDGLPAEIQPLCLAVLGRSADQLVQLQIAARELSDRAATLDRTAAADEVDRITADIDAAHDRFARARDELLAVAEREATTYPVGGVASSPAEVGEWLRRTEADGIVPDPVPPGTPAPLTAGEFGLLGDLARAIPAADRASALATLPAEGELPTGEAVAAQRATLADAAKVAEQARDRGVDADGARRLGPEAVDELAGALRTAADALARRAGSWTDRLGSLIREPSWQAVWDEQVAASQRMLGELGRRTAALSGHRVEIAEEHAAQPRRLLTQLGQIRERFAAGKPVRRLTHGDLAKVVADCRVDGEQPRTAADIDLLVATVERLQLRAQLAARWAEWADRLGAPLPTGAAPPRTDEPSGADPARRVSPGAGGASGEPEIWAGRLLAEALDALDWESRRWPSLRENLAVLVPACPRVVDAAALADLADLTEATLAVFTVDRIEAEQRAMGAWLARVTAGPGAPPVLRGLAAAWSTDDAVGWNAALAEIRRLWSIKPDATRFAALHARLAAVAPQWAAGYDRGVAPAGGDAALRAWAWRQAQTWFDEVAGTHGVGDDELGRRLERARDQERRLTGELVVGSAWLEVARTLDDRRKAALADWTAALRKIGKGTGKTAAHWQAAAQRAMAEAATAVPVWIMSVDRALEQFPGAGPIFDVVVIDEASQADIFALPVLGLAHRAVVVGDDQQIGPQLVGLPAERVNGLIATHLAPAGVPSAVHFDTESSLYDHAVRRSPQRILLTEHFRSVPAIIGFSSDTYYDGKIQPLRADRPAGLGVAVTAVHVPDGRRVSVPEYGEVNVAEAEALVARVTAIVADPAYRGKTIGVVSLLSTSGQADYLQHRLREELGTDELERRALRVGDAYTFQGDERDVVLLSTVVASADGTIGAFTKRDYHRRVNVAASRARDQLFVFHSVSAGELNPDDARALLLRYATRPAGAVADTPYDPALESGFTREVWRRLTAAGLRPVPRFRLGNYRIDFVVNAPDGRRLAIACDDRYRGAAAFAAELRRQAVLERVGNCVFVRLRASLFHRDPDQAMEPVWTRAEELGLAPVRPV</sequence>
<feature type="domain" description="Restriction endonuclease type II-like" evidence="9">
    <location>
        <begin position="1345"/>
        <end position="1436"/>
    </location>
</feature>
<dbReference type="InterPro" id="IPR027417">
    <property type="entry name" value="P-loop_NTPase"/>
</dbReference>
<evidence type="ECO:0000313" key="10">
    <source>
        <dbReference type="EMBL" id="REF94511.1"/>
    </source>
</evidence>
<dbReference type="PANTHER" id="PTHR43788">
    <property type="entry name" value="DNA2/NAM7 HELICASE FAMILY MEMBER"/>
    <property type="match status" value="1"/>
</dbReference>
<dbReference type="PANTHER" id="PTHR43788:SF8">
    <property type="entry name" value="DNA-BINDING PROTEIN SMUBP-2"/>
    <property type="match status" value="1"/>
</dbReference>
<dbReference type="Gene3D" id="3.40.50.300">
    <property type="entry name" value="P-loop containing nucleotide triphosphate hydrolases"/>
    <property type="match status" value="3"/>
</dbReference>
<dbReference type="Pfam" id="PF13087">
    <property type="entry name" value="AAA_12"/>
    <property type="match status" value="1"/>
</dbReference>
<dbReference type="InterPro" id="IPR041679">
    <property type="entry name" value="DNA2/NAM7-like_C"/>
</dbReference>
<dbReference type="RefSeq" id="WP_116066313.1">
    <property type="nucleotide sequence ID" value="NZ_BONB01000053.1"/>
</dbReference>
<dbReference type="Pfam" id="PF18741">
    <property type="entry name" value="MTES_1575"/>
    <property type="match status" value="1"/>
</dbReference>
<protein>
    <submittedName>
        <fullName evidence="10">AAA domain-containing protein</fullName>
    </submittedName>
</protein>
<reference evidence="10 11" key="1">
    <citation type="submission" date="2018-08" db="EMBL/GenBank/DDBJ databases">
        <title>Sequencing the genomes of 1000 actinobacteria strains.</title>
        <authorList>
            <person name="Klenk H.-P."/>
        </authorList>
    </citation>
    <scope>NUCLEOTIDE SEQUENCE [LARGE SCALE GENOMIC DNA]</scope>
    <source>
        <strain evidence="10 11">DSM 44099</strain>
    </source>
</reference>
<dbReference type="GO" id="GO:0043139">
    <property type="term" value="F:5'-3' DNA helicase activity"/>
    <property type="evidence" value="ECO:0007669"/>
    <property type="project" value="TreeGrafter"/>
</dbReference>
<evidence type="ECO:0000256" key="2">
    <source>
        <dbReference type="ARBA" id="ARBA00022741"/>
    </source>
</evidence>
<evidence type="ECO:0000313" key="11">
    <source>
        <dbReference type="Proteomes" id="UP000256913"/>
    </source>
</evidence>
<dbReference type="Pfam" id="PF13086">
    <property type="entry name" value="AAA_11"/>
    <property type="match status" value="1"/>
</dbReference>
<keyword evidence="3" id="KW-0378">Hydrolase</keyword>
<organism evidence="10 11">
    <name type="scientific">Asanoa ferruginea</name>
    <dbReference type="NCBI Taxonomy" id="53367"/>
    <lineage>
        <taxon>Bacteria</taxon>
        <taxon>Bacillati</taxon>
        <taxon>Actinomycetota</taxon>
        <taxon>Actinomycetes</taxon>
        <taxon>Micromonosporales</taxon>
        <taxon>Micromonosporaceae</taxon>
        <taxon>Asanoa</taxon>
    </lineage>
</organism>
<dbReference type="GO" id="GO:0016787">
    <property type="term" value="F:hydrolase activity"/>
    <property type="evidence" value="ECO:0007669"/>
    <property type="project" value="UniProtKB-KW"/>
</dbReference>
<dbReference type="InterPro" id="IPR050534">
    <property type="entry name" value="Coronavir_polyprotein_1ab"/>
</dbReference>